<evidence type="ECO:0000313" key="3">
    <source>
        <dbReference type="Proteomes" id="UP001371305"/>
    </source>
</evidence>
<protein>
    <submittedName>
        <fullName evidence="2">FAD/NAD(P)-binding protein</fullName>
    </submittedName>
</protein>
<gene>
    <name evidence="2" type="ORF">WKV53_22405</name>
</gene>
<dbReference type="InterPro" id="IPR038732">
    <property type="entry name" value="HpyO/CreE_NAD-binding"/>
</dbReference>
<dbReference type="SUPFAM" id="SSF51905">
    <property type="entry name" value="FAD/NAD(P)-binding domain"/>
    <property type="match status" value="1"/>
</dbReference>
<keyword evidence="3" id="KW-1185">Reference proteome</keyword>
<comment type="caution">
    <text evidence="2">The sequence shown here is derived from an EMBL/GenBank/DDBJ whole genome shotgun (WGS) entry which is preliminary data.</text>
</comment>
<organism evidence="2 3">
    <name type="scientific">Luteolibacter soli</name>
    <dbReference type="NCBI Taxonomy" id="3135280"/>
    <lineage>
        <taxon>Bacteria</taxon>
        <taxon>Pseudomonadati</taxon>
        <taxon>Verrucomicrobiota</taxon>
        <taxon>Verrucomicrobiia</taxon>
        <taxon>Verrucomicrobiales</taxon>
        <taxon>Verrucomicrobiaceae</taxon>
        <taxon>Luteolibacter</taxon>
    </lineage>
</organism>
<dbReference type="PANTHER" id="PTHR40254">
    <property type="entry name" value="BLR0577 PROTEIN"/>
    <property type="match status" value="1"/>
</dbReference>
<dbReference type="EMBL" id="JBBUKT010000010">
    <property type="protein sequence ID" value="MEK7953283.1"/>
    <property type="molecule type" value="Genomic_DNA"/>
</dbReference>
<dbReference type="Proteomes" id="UP001371305">
    <property type="component" value="Unassembled WGS sequence"/>
</dbReference>
<sequence length="604" mass="67564">MNPRLNLAIVGSGPSAIYLLKHILDELPFLKRSLASISIFEKSQLTGVGMPYSPLTTDRFNLSNIASEELPELPTSMVDWLRNLDPEDLRAMGLEGEEISAEKIYPRLVLGQYLHAQYRVLLASLQEKGIKVSEHPGCEVTDIEDLPNDSAVRVVTAEGGIHVFAKVVIATGHCWKNDDRPGRGYYASPWPIAKLLPAEGEYHDFPIGTLGASLSAFDVISSLAHRHGRFTRESGILQFEPSPEAPNFKIVMHAFHGWLPHLQWDQEEPMRAIYRHVDREALLGLRDERGFLRLEAFFDAVCRPALVKAFRKDSMADMVAELARPEFKLADFVETMSDKHDYNNAFEGMRREMIEARRSVLGHKPIHWKEVIDDLMYTLNFHADLMPAEDHLAFRKTVMPFLMNVIAAMPLESGAILMALYDAGRVKIISGKAMVDDAEEVGGERTTKVTIQDEDGGETTAEYRIFVECGGQKLLKLPDYPFRSLVETGAASKGRVRFADPGVVHALGDEVKEHVFEIEDEIFYQLGGVNIDAACRLIGADGKSNPRLADVAFTHTSGIRPYSYGLQCCSDTVAIFVQAWVQELRTSGDVEEKSEELSKIYEKI</sequence>
<accession>A0ABU9B0J1</accession>
<dbReference type="RefSeq" id="WP_341407047.1">
    <property type="nucleotide sequence ID" value="NZ_JBBUKT010000010.1"/>
</dbReference>
<dbReference type="InterPro" id="IPR036188">
    <property type="entry name" value="FAD/NAD-bd_sf"/>
</dbReference>
<feature type="domain" description="FAD-dependent urate hydroxylase HpyO/Asp monooxygenase CreE-like FAD/NAD(P)-binding" evidence="1">
    <location>
        <begin position="8"/>
        <end position="173"/>
    </location>
</feature>
<dbReference type="InterPro" id="IPR052189">
    <property type="entry name" value="L-asp_N-monooxygenase_NS-form"/>
</dbReference>
<evidence type="ECO:0000313" key="2">
    <source>
        <dbReference type="EMBL" id="MEK7953283.1"/>
    </source>
</evidence>
<dbReference type="PANTHER" id="PTHR40254:SF1">
    <property type="entry name" value="BLR0577 PROTEIN"/>
    <property type="match status" value="1"/>
</dbReference>
<dbReference type="Pfam" id="PF13454">
    <property type="entry name" value="NAD_binding_9"/>
    <property type="match status" value="1"/>
</dbReference>
<reference evidence="2 3" key="1">
    <citation type="submission" date="2024-04" db="EMBL/GenBank/DDBJ databases">
        <title>Luteolibacter sp. isolated from soil.</title>
        <authorList>
            <person name="An J."/>
        </authorList>
    </citation>
    <scope>NUCLEOTIDE SEQUENCE [LARGE SCALE GENOMIC DNA]</scope>
    <source>
        <strain evidence="2 3">Y139</strain>
    </source>
</reference>
<proteinExistence type="predicted"/>
<evidence type="ECO:0000259" key="1">
    <source>
        <dbReference type="Pfam" id="PF13454"/>
    </source>
</evidence>
<name>A0ABU9B0J1_9BACT</name>